<dbReference type="GO" id="GO:0003677">
    <property type="term" value="F:DNA binding"/>
    <property type="evidence" value="ECO:0007669"/>
    <property type="project" value="UniProtKB-KW"/>
</dbReference>
<evidence type="ECO:0000313" key="7">
    <source>
        <dbReference type="Proteomes" id="UP000245754"/>
    </source>
</evidence>
<evidence type="ECO:0000259" key="5">
    <source>
        <dbReference type="PROSITE" id="PS51078"/>
    </source>
</evidence>
<dbReference type="InterPro" id="IPR014757">
    <property type="entry name" value="Tscrpt_reg_IclR_C"/>
</dbReference>
<keyword evidence="7" id="KW-1185">Reference proteome</keyword>
<dbReference type="PROSITE" id="PS51078">
    <property type="entry name" value="ICLR_ED"/>
    <property type="match status" value="1"/>
</dbReference>
<dbReference type="AlphaFoldDB" id="A0A316F1N1"/>
<protein>
    <submittedName>
        <fullName evidence="6">IclR family transcriptional regulator</fullName>
    </submittedName>
</protein>
<feature type="domain" description="HTH iclR-type" evidence="4">
    <location>
        <begin position="20"/>
        <end position="82"/>
    </location>
</feature>
<comment type="caution">
    <text evidence="6">The sequence shown here is derived from an EMBL/GenBank/DDBJ whole genome shotgun (WGS) entry which is preliminary data.</text>
</comment>
<sequence length="286" mass="30343">MTESAMTDPDADDSKTRAGIQSIEVGFRLLQALAASPRAMMLRDLAAAADMPPAKAHRYLVSFQRLGAVTQDAVSGRYDLGPFALQLGLAGLNRLDPLRKARPLLSALRDELDHTAGIAVWGNQGPTIVHWEESSHPVTVSLRLGDVMPMLNSATGRLYGAYLPRRQTQPMIDRELSLRRTAPSSTSSPSSLTEYDAICADVRAHGAARTLGGVLPGINAISVPVFDASGHLALALIVLGAESVFDAEWGGAIDRRVRDIAQRISSELGYLGGNPPADGAGSSRIA</sequence>
<dbReference type="InterPro" id="IPR050707">
    <property type="entry name" value="HTH_MetabolicPath_Reg"/>
</dbReference>
<dbReference type="SUPFAM" id="SSF46785">
    <property type="entry name" value="Winged helix' DNA-binding domain"/>
    <property type="match status" value="1"/>
</dbReference>
<evidence type="ECO:0000256" key="2">
    <source>
        <dbReference type="ARBA" id="ARBA00023125"/>
    </source>
</evidence>
<reference evidence="6 7" key="1">
    <citation type="submission" date="2018-05" db="EMBL/GenBank/DDBJ databases">
        <title>Genomic Encyclopedia of Type Strains, Phase IV (KMG-V): Genome sequencing to study the core and pangenomes of soil and plant-associated prokaryotes.</title>
        <authorList>
            <person name="Whitman W."/>
        </authorList>
    </citation>
    <scope>NUCLEOTIDE SEQUENCE [LARGE SCALE GENOMIC DNA]</scope>
    <source>
        <strain evidence="6 7">SLV-132</strain>
    </source>
</reference>
<dbReference type="Pfam" id="PF09339">
    <property type="entry name" value="HTH_IclR"/>
    <property type="match status" value="1"/>
</dbReference>
<dbReference type="PROSITE" id="PS51077">
    <property type="entry name" value="HTH_ICLR"/>
    <property type="match status" value="1"/>
</dbReference>
<evidence type="ECO:0000259" key="4">
    <source>
        <dbReference type="PROSITE" id="PS51077"/>
    </source>
</evidence>
<dbReference type="FunFam" id="1.10.10.10:FF:000056">
    <property type="entry name" value="IclR family transcriptional regulator"/>
    <property type="match status" value="1"/>
</dbReference>
<dbReference type="PANTHER" id="PTHR30136">
    <property type="entry name" value="HELIX-TURN-HELIX TRANSCRIPTIONAL REGULATOR, ICLR FAMILY"/>
    <property type="match status" value="1"/>
</dbReference>
<dbReference type="EMBL" id="QGGT01000001">
    <property type="protein sequence ID" value="PWK38837.1"/>
    <property type="molecule type" value="Genomic_DNA"/>
</dbReference>
<dbReference type="Proteomes" id="UP000245754">
    <property type="component" value="Unassembled WGS sequence"/>
</dbReference>
<keyword evidence="3" id="KW-0804">Transcription</keyword>
<organism evidence="6 7">
    <name type="scientific">Cupriavidus plantarum</name>
    <dbReference type="NCBI Taxonomy" id="942865"/>
    <lineage>
        <taxon>Bacteria</taxon>
        <taxon>Pseudomonadati</taxon>
        <taxon>Pseudomonadota</taxon>
        <taxon>Betaproteobacteria</taxon>
        <taxon>Burkholderiales</taxon>
        <taxon>Burkholderiaceae</taxon>
        <taxon>Cupriavidus</taxon>
    </lineage>
</organism>
<dbReference type="Gene3D" id="1.10.10.10">
    <property type="entry name" value="Winged helix-like DNA-binding domain superfamily/Winged helix DNA-binding domain"/>
    <property type="match status" value="1"/>
</dbReference>
<dbReference type="InterPro" id="IPR036388">
    <property type="entry name" value="WH-like_DNA-bd_sf"/>
</dbReference>
<dbReference type="GO" id="GO:0003700">
    <property type="term" value="F:DNA-binding transcription factor activity"/>
    <property type="evidence" value="ECO:0007669"/>
    <property type="project" value="TreeGrafter"/>
</dbReference>
<name>A0A316F1N1_9BURK</name>
<dbReference type="PANTHER" id="PTHR30136:SF8">
    <property type="entry name" value="TRANSCRIPTIONAL REGULATORY PROTEIN"/>
    <property type="match status" value="1"/>
</dbReference>
<dbReference type="InterPro" id="IPR036390">
    <property type="entry name" value="WH_DNA-bd_sf"/>
</dbReference>
<dbReference type="Pfam" id="PF01614">
    <property type="entry name" value="IclR_C"/>
    <property type="match status" value="1"/>
</dbReference>
<dbReference type="InterPro" id="IPR029016">
    <property type="entry name" value="GAF-like_dom_sf"/>
</dbReference>
<dbReference type="SUPFAM" id="SSF55781">
    <property type="entry name" value="GAF domain-like"/>
    <property type="match status" value="1"/>
</dbReference>
<accession>A0A316F1N1</accession>
<proteinExistence type="predicted"/>
<evidence type="ECO:0000313" key="6">
    <source>
        <dbReference type="EMBL" id="PWK38837.1"/>
    </source>
</evidence>
<keyword evidence="2" id="KW-0238">DNA-binding</keyword>
<evidence type="ECO:0000256" key="3">
    <source>
        <dbReference type="ARBA" id="ARBA00023163"/>
    </source>
</evidence>
<dbReference type="InterPro" id="IPR005471">
    <property type="entry name" value="Tscrpt_reg_IclR_N"/>
</dbReference>
<dbReference type="SMART" id="SM00346">
    <property type="entry name" value="HTH_ICLR"/>
    <property type="match status" value="1"/>
</dbReference>
<feature type="domain" description="IclR-ED" evidence="5">
    <location>
        <begin position="83"/>
        <end position="270"/>
    </location>
</feature>
<evidence type="ECO:0000256" key="1">
    <source>
        <dbReference type="ARBA" id="ARBA00023015"/>
    </source>
</evidence>
<dbReference type="Gene3D" id="3.30.450.40">
    <property type="match status" value="1"/>
</dbReference>
<gene>
    <name evidence="6" type="ORF">C7419_1012739</name>
</gene>
<dbReference type="GO" id="GO:0045892">
    <property type="term" value="P:negative regulation of DNA-templated transcription"/>
    <property type="evidence" value="ECO:0007669"/>
    <property type="project" value="TreeGrafter"/>
</dbReference>
<keyword evidence="1" id="KW-0805">Transcription regulation</keyword>